<accession>A0AAV5FTT2</accession>
<dbReference type="EMBL" id="BQKI01000095">
    <property type="protein sequence ID" value="GJN38167.1"/>
    <property type="molecule type" value="Genomic_DNA"/>
</dbReference>
<gene>
    <name evidence="1" type="primary">gb27183</name>
    <name evidence="1" type="ORF">PR202_gb27183</name>
</gene>
<dbReference type="Proteomes" id="UP001054889">
    <property type="component" value="Unassembled WGS sequence"/>
</dbReference>
<sequence length="96" mass="10322">MKLCHSLLADGAPGRRGLREAADDGSKTTSAGALARVGLGLPFTILRRVFSRNTPAREDDRWVARNRGAGTAATARRRRREMSPLAGLVVPELARA</sequence>
<protein>
    <submittedName>
        <fullName evidence="1">Uncharacterized protein</fullName>
    </submittedName>
</protein>
<keyword evidence="2" id="KW-1185">Reference proteome</keyword>
<reference evidence="1" key="1">
    <citation type="journal article" date="2018" name="DNA Res.">
        <title>Multiple hybrid de novo genome assembly of finger millet, an orphan allotetraploid crop.</title>
        <authorList>
            <person name="Hatakeyama M."/>
            <person name="Aluri S."/>
            <person name="Balachadran M.T."/>
            <person name="Sivarajan S.R."/>
            <person name="Patrignani A."/>
            <person name="Gruter S."/>
            <person name="Poveda L."/>
            <person name="Shimizu-Inatsugi R."/>
            <person name="Baeten J."/>
            <person name="Francoijs K.J."/>
            <person name="Nataraja K.N."/>
            <person name="Reddy Y.A.N."/>
            <person name="Phadnis S."/>
            <person name="Ravikumar R.L."/>
            <person name="Schlapbach R."/>
            <person name="Sreeman S.M."/>
            <person name="Shimizu K.K."/>
        </authorList>
    </citation>
    <scope>NUCLEOTIDE SEQUENCE</scope>
</reference>
<name>A0AAV5FTT2_ELECO</name>
<dbReference type="AlphaFoldDB" id="A0AAV5FTT2"/>
<organism evidence="1 2">
    <name type="scientific">Eleusine coracana subsp. coracana</name>
    <dbReference type="NCBI Taxonomy" id="191504"/>
    <lineage>
        <taxon>Eukaryota</taxon>
        <taxon>Viridiplantae</taxon>
        <taxon>Streptophyta</taxon>
        <taxon>Embryophyta</taxon>
        <taxon>Tracheophyta</taxon>
        <taxon>Spermatophyta</taxon>
        <taxon>Magnoliopsida</taxon>
        <taxon>Liliopsida</taxon>
        <taxon>Poales</taxon>
        <taxon>Poaceae</taxon>
        <taxon>PACMAD clade</taxon>
        <taxon>Chloridoideae</taxon>
        <taxon>Cynodonteae</taxon>
        <taxon>Eleusininae</taxon>
        <taxon>Eleusine</taxon>
    </lineage>
</organism>
<evidence type="ECO:0000313" key="2">
    <source>
        <dbReference type="Proteomes" id="UP001054889"/>
    </source>
</evidence>
<reference evidence="1" key="2">
    <citation type="submission" date="2021-12" db="EMBL/GenBank/DDBJ databases">
        <title>Resequencing data analysis of finger millet.</title>
        <authorList>
            <person name="Hatakeyama M."/>
            <person name="Aluri S."/>
            <person name="Balachadran M.T."/>
            <person name="Sivarajan S.R."/>
            <person name="Poveda L."/>
            <person name="Shimizu-Inatsugi R."/>
            <person name="Schlapbach R."/>
            <person name="Sreeman S.M."/>
            <person name="Shimizu K.K."/>
        </authorList>
    </citation>
    <scope>NUCLEOTIDE SEQUENCE</scope>
</reference>
<proteinExistence type="predicted"/>
<evidence type="ECO:0000313" key="1">
    <source>
        <dbReference type="EMBL" id="GJN38167.1"/>
    </source>
</evidence>
<comment type="caution">
    <text evidence="1">The sequence shown here is derived from an EMBL/GenBank/DDBJ whole genome shotgun (WGS) entry which is preliminary data.</text>
</comment>